<dbReference type="InterPro" id="IPR058245">
    <property type="entry name" value="NreC/VraR/RcsB-like_REC"/>
</dbReference>
<dbReference type="Gene3D" id="3.40.50.2300">
    <property type="match status" value="1"/>
</dbReference>
<feature type="domain" description="HTH luxR-type" evidence="4">
    <location>
        <begin position="146"/>
        <end position="211"/>
    </location>
</feature>
<dbReference type="InterPro" id="IPR011006">
    <property type="entry name" value="CheY-like_superfamily"/>
</dbReference>
<comment type="caution">
    <text evidence="6">The sequence shown here is derived from an EMBL/GenBank/DDBJ whole genome shotgun (WGS) entry which is preliminary data.</text>
</comment>
<dbReference type="CDD" id="cd06170">
    <property type="entry name" value="LuxR_C_like"/>
    <property type="match status" value="1"/>
</dbReference>
<gene>
    <name evidence="6" type="ORF">IPO85_20045</name>
</gene>
<feature type="domain" description="Response regulatory" evidence="5">
    <location>
        <begin position="5"/>
        <end position="121"/>
    </location>
</feature>
<dbReference type="PANTHER" id="PTHR43214:SF43">
    <property type="entry name" value="TWO-COMPONENT RESPONSE REGULATOR"/>
    <property type="match status" value="1"/>
</dbReference>
<keyword evidence="1 3" id="KW-0597">Phosphoprotein</keyword>
<proteinExistence type="predicted"/>
<dbReference type="InterPro" id="IPR016032">
    <property type="entry name" value="Sig_transdc_resp-reg_C-effctor"/>
</dbReference>
<evidence type="ECO:0000256" key="3">
    <source>
        <dbReference type="PROSITE-ProRule" id="PRU00169"/>
    </source>
</evidence>
<dbReference type="PROSITE" id="PS00622">
    <property type="entry name" value="HTH_LUXR_1"/>
    <property type="match status" value="1"/>
</dbReference>
<keyword evidence="2" id="KW-0238">DNA-binding</keyword>
<reference evidence="6 7" key="1">
    <citation type="submission" date="2020-10" db="EMBL/GenBank/DDBJ databases">
        <title>Connecting structure to function with the recovery of over 1000 high-quality activated sludge metagenome-assembled genomes encoding full-length rRNA genes using long-read sequencing.</title>
        <authorList>
            <person name="Singleton C.M."/>
            <person name="Petriglieri F."/>
            <person name="Kristensen J.M."/>
            <person name="Kirkegaard R.H."/>
            <person name="Michaelsen T.Y."/>
            <person name="Andersen M.H."/>
            <person name="Karst S.M."/>
            <person name="Dueholm M.S."/>
            <person name="Nielsen P.H."/>
            <person name="Albertsen M."/>
        </authorList>
    </citation>
    <scope>NUCLEOTIDE SEQUENCE [LARGE SCALE GENOMIC DNA]</scope>
    <source>
        <strain evidence="6">Ribe_18-Q3-R11-54_BAT3C.373</strain>
    </source>
</reference>
<dbReference type="SMART" id="SM00421">
    <property type="entry name" value="HTH_LUXR"/>
    <property type="match status" value="1"/>
</dbReference>
<dbReference type="PRINTS" id="PR00038">
    <property type="entry name" value="HTHLUXR"/>
</dbReference>
<sequence>MKTLRVIIFEDNRNLREGLFQLINGTPGFECAGAFANCTNIVNDIRQTNPDVILMDIEMPGISGIEAVLIAKEKFPEVKILMETIFDDNDKIFQSICNGAEGYILKSTPPVLMLDAIKEVYEGGSPMTPSIARKVLKMVKHKPSAEILNDFDLSDREKEVLKYLVQGMSYKLIGATCFISPETVNGHIKNIYKKLQVHSKSEAVVKAIKGRIV</sequence>
<evidence type="ECO:0000256" key="2">
    <source>
        <dbReference type="ARBA" id="ARBA00023125"/>
    </source>
</evidence>
<dbReference type="SUPFAM" id="SSF52172">
    <property type="entry name" value="CheY-like"/>
    <property type="match status" value="1"/>
</dbReference>
<dbReference type="InterPro" id="IPR000792">
    <property type="entry name" value="Tscrpt_reg_LuxR_C"/>
</dbReference>
<organism evidence="6 7">
    <name type="scientific">Candidatus Defluviibacterium haderslevense</name>
    <dbReference type="NCBI Taxonomy" id="2981993"/>
    <lineage>
        <taxon>Bacteria</taxon>
        <taxon>Pseudomonadati</taxon>
        <taxon>Bacteroidota</taxon>
        <taxon>Saprospiria</taxon>
        <taxon>Saprospirales</taxon>
        <taxon>Saprospiraceae</taxon>
        <taxon>Candidatus Defluviibacterium</taxon>
    </lineage>
</organism>
<accession>A0A9D7SBU5</accession>
<dbReference type="Pfam" id="PF00072">
    <property type="entry name" value="Response_reg"/>
    <property type="match status" value="1"/>
</dbReference>
<dbReference type="PROSITE" id="PS50043">
    <property type="entry name" value="HTH_LUXR_2"/>
    <property type="match status" value="1"/>
</dbReference>
<dbReference type="SUPFAM" id="SSF46894">
    <property type="entry name" value="C-terminal effector domain of the bipartite response regulators"/>
    <property type="match status" value="1"/>
</dbReference>
<evidence type="ECO:0000259" key="4">
    <source>
        <dbReference type="PROSITE" id="PS50043"/>
    </source>
</evidence>
<name>A0A9D7SBU5_9BACT</name>
<dbReference type="GO" id="GO:0000160">
    <property type="term" value="P:phosphorelay signal transduction system"/>
    <property type="evidence" value="ECO:0007669"/>
    <property type="project" value="InterPro"/>
</dbReference>
<dbReference type="InterPro" id="IPR001789">
    <property type="entry name" value="Sig_transdc_resp-reg_receiver"/>
</dbReference>
<evidence type="ECO:0000313" key="6">
    <source>
        <dbReference type="EMBL" id="MBK9719762.1"/>
    </source>
</evidence>
<dbReference type="CDD" id="cd17535">
    <property type="entry name" value="REC_NarL-like"/>
    <property type="match status" value="1"/>
</dbReference>
<dbReference type="InterPro" id="IPR039420">
    <property type="entry name" value="WalR-like"/>
</dbReference>
<dbReference type="SMART" id="SM00448">
    <property type="entry name" value="REC"/>
    <property type="match status" value="1"/>
</dbReference>
<dbReference type="AlphaFoldDB" id="A0A9D7SBU5"/>
<dbReference type="Proteomes" id="UP000808349">
    <property type="component" value="Unassembled WGS sequence"/>
</dbReference>
<feature type="modified residue" description="4-aspartylphosphate" evidence="3">
    <location>
        <position position="56"/>
    </location>
</feature>
<dbReference type="Pfam" id="PF00196">
    <property type="entry name" value="GerE"/>
    <property type="match status" value="1"/>
</dbReference>
<evidence type="ECO:0000313" key="7">
    <source>
        <dbReference type="Proteomes" id="UP000808349"/>
    </source>
</evidence>
<evidence type="ECO:0000259" key="5">
    <source>
        <dbReference type="PROSITE" id="PS50110"/>
    </source>
</evidence>
<dbReference type="GO" id="GO:0006355">
    <property type="term" value="P:regulation of DNA-templated transcription"/>
    <property type="evidence" value="ECO:0007669"/>
    <property type="project" value="InterPro"/>
</dbReference>
<protein>
    <submittedName>
        <fullName evidence="6">Response regulator transcription factor</fullName>
    </submittedName>
</protein>
<dbReference type="PANTHER" id="PTHR43214">
    <property type="entry name" value="TWO-COMPONENT RESPONSE REGULATOR"/>
    <property type="match status" value="1"/>
</dbReference>
<dbReference type="GO" id="GO:0003677">
    <property type="term" value="F:DNA binding"/>
    <property type="evidence" value="ECO:0007669"/>
    <property type="project" value="UniProtKB-KW"/>
</dbReference>
<evidence type="ECO:0000256" key="1">
    <source>
        <dbReference type="ARBA" id="ARBA00022553"/>
    </source>
</evidence>
<dbReference type="EMBL" id="JADKFW010000021">
    <property type="protein sequence ID" value="MBK9719762.1"/>
    <property type="molecule type" value="Genomic_DNA"/>
</dbReference>
<dbReference type="PROSITE" id="PS50110">
    <property type="entry name" value="RESPONSE_REGULATORY"/>
    <property type="match status" value="1"/>
</dbReference>